<dbReference type="HOGENOM" id="CLU_005630_3_2_4"/>
<accession>D9SDK7</accession>
<sequence length="900" mass="98662">MKSKVEECLDMPVFSGNVGSCENGERILNNNDGSDDHSVFSSTNFANGNITQKAASATVPPDLEDVPVIPERYKVLDIGNETVKMSSAWAYRDKCGKVLFYVQRFDTKVGKKQFRPLTFFKTESGIKWNRKAPAEPRPLYGLDRLATWPDADVMVCEGEKPTDAATRLFPSVVAVSSMNGANSPEKSDWSVLAGRSIILWGDFDEPGKSYITAVEKLVVAAGGEVKHAIRSEWFLQMGNELGIKREALPVGWDAADAELEGFTADKIQSLLDLKNNSQGDNMLFGFTPSQEISKVEGVGKNNNDKTQQEAVAAERRAQVRELFKDSEFNVFENRKGFKNGVYWQEPFREDDVPKPAILLCSPLIIVAETRDTDQSNWGRLLAWLDNDGHAHNWACPVEILAATDTAEFRRELVRNGLTIATNSKARQKLVDYVLGFKPQSPDRVRCVTKTGWYGDIYVLANRVYGKQEGESMIYQGATNGDYATAGTLVDWQREVAARAVGNSRIVFAISTAFSGVLVEMAGESGGGFQFTGTTSKGKTSTLIDPAASVWGVPDRFAKKWRTTANGLEAMCLSRNHSTLMLDDLGQSDARECGQSAYLIANGQGKARMQKEGGNRPLSTWKTMILSSGELDISEHMAESGKIAKGGQVARLPSIPADAGGGMFSLEHLHDQPDGRHFSDTMKSVTRKYYGTAGEAFLEQLTNPATLRETNGNIRDCLNEIVKLMAISDEAAPEVGRVAARFALVAFSGELATQFGVTGWDKGEALKAAIRCFNDWLSDADGIMGADNKALFSQISAFLQAHGSSRFPPHDISSIDLQRVQNRAGFSYINDNNVSYWAESGAFMRELCKGFNYKAAAKTLIKAGWLEPSSGRTQQKKRINAVGGKGLWFYVLTDKALGGNF</sequence>
<protein>
    <recommendedName>
        <fullName evidence="1">DUF927 domain-containing protein</fullName>
    </recommendedName>
</protein>
<proteinExistence type="predicted"/>
<dbReference type="RefSeq" id="WP_013292705.1">
    <property type="nucleotide sequence ID" value="NC_014394.1"/>
</dbReference>
<dbReference type="CDD" id="cd01029">
    <property type="entry name" value="TOPRIM_primases"/>
    <property type="match status" value="1"/>
</dbReference>
<dbReference type="KEGG" id="gca:Galf_0725"/>
<dbReference type="InterPro" id="IPR034154">
    <property type="entry name" value="TOPRIM_DnaG/twinkle"/>
</dbReference>
<dbReference type="STRING" id="395494.Galf_0725"/>
<evidence type="ECO:0000259" key="1">
    <source>
        <dbReference type="Pfam" id="PF06048"/>
    </source>
</evidence>
<dbReference type="OrthoDB" id="784829at2"/>
<keyword evidence="3" id="KW-1185">Reference proteome</keyword>
<dbReference type="EMBL" id="CP002159">
    <property type="protein sequence ID" value="ADL54764.1"/>
    <property type="molecule type" value="Genomic_DNA"/>
</dbReference>
<evidence type="ECO:0000313" key="3">
    <source>
        <dbReference type="Proteomes" id="UP000001235"/>
    </source>
</evidence>
<feature type="domain" description="DUF927" evidence="1">
    <location>
        <begin position="338"/>
        <end position="615"/>
    </location>
</feature>
<evidence type="ECO:0000313" key="2">
    <source>
        <dbReference type="EMBL" id="ADL54764.1"/>
    </source>
</evidence>
<name>D9SDK7_GALCS</name>
<reference evidence="2 3" key="1">
    <citation type="submission" date="2010-08" db="EMBL/GenBank/DDBJ databases">
        <title>Complete sequence of Gallionella capsiferriformans ES-2.</title>
        <authorList>
            <consortium name="US DOE Joint Genome Institute"/>
            <person name="Lucas S."/>
            <person name="Copeland A."/>
            <person name="Lapidus A."/>
            <person name="Cheng J.-F."/>
            <person name="Bruce D."/>
            <person name="Goodwin L."/>
            <person name="Pitluck S."/>
            <person name="Chertkov O."/>
            <person name="Davenport K.W."/>
            <person name="Detter J.C."/>
            <person name="Han C."/>
            <person name="Tapia R."/>
            <person name="Land M."/>
            <person name="Hauser L."/>
            <person name="Chang Y.-J."/>
            <person name="Jeffries C."/>
            <person name="Kyrpides N."/>
            <person name="Ivanova N."/>
            <person name="Mikhailova N."/>
            <person name="Shelobolina E.S."/>
            <person name="Picardal F."/>
            <person name="Roden E."/>
            <person name="Emerson D."/>
            <person name="Woyke T."/>
        </authorList>
    </citation>
    <scope>NUCLEOTIDE SEQUENCE [LARGE SCALE GENOMIC DNA]</scope>
    <source>
        <strain evidence="2 3">ES-2</strain>
    </source>
</reference>
<dbReference type="Pfam" id="PF06048">
    <property type="entry name" value="DUF927"/>
    <property type="match status" value="1"/>
</dbReference>
<dbReference type="AlphaFoldDB" id="D9SDK7"/>
<dbReference type="Proteomes" id="UP000001235">
    <property type="component" value="Chromosome"/>
</dbReference>
<organism evidence="2 3">
    <name type="scientific">Gallionella capsiferriformans (strain ES-2)</name>
    <name type="common">Gallionella ferruginea capsiferriformans (strain ES-2)</name>
    <dbReference type="NCBI Taxonomy" id="395494"/>
    <lineage>
        <taxon>Bacteria</taxon>
        <taxon>Pseudomonadati</taxon>
        <taxon>Pseudomonadota</taxon>
        <taxon>Betaproteobacteria</taxon>
        <taxon>Nitrosomonadales</taxon>
        <taxon>Gallionellaceae</taxon>
        <taxon>Gallionella</taxon>
    </lineage>
</organism>
<dbReference type="eggNOG" id="COG5519">
    <property type="taxonomic scope" value="Bacteria"/>
</dbReference>
<dbReference type="InterPro" id="IPR009270">
    <property type="entry name" value="DUF927"/>
</dbReference>
<gene>
    <name evidence="2" type="ordered locus">Galf_0725</name>
</gene>